<gene>
    <name evidence="3" type="ORF">GCM10009776_25610</name>
</gene>
<organism evidence="3 4">
    <name type="scientific">Microbacterium deminutum</name>
    <dbReference type="NCBI Taxonomy" id="344164"/>
    <lineage>
        <taxon>Bacteria</taxon>
        <taxon>Bacillati</taxon>
        <taxon>Actinomycetota</taxon>
        <taxon>Actinomycetes</taxon>
        <taxon>Micrococcales</taxon>
        <taxon>Microbacteriaceae</taxon>
        <taxon>Microbacterium</taxon>
    </lineage>
</organism>
<dbReference type="CDD" id="cd12797">
    <property type="entry name" value="M23_peptidase"/>
    <property type="match status" value="1"/>
</dbReference>
<evidence type="ECO:0000256" key="1">
    <source>
        <dbReference type="SAM" id="MobiDB-lite"/>
    </source>
</evidence>
<dbReference type="EMBL" id="BAAAOG010000004">
    <property type="protein sequence ID" value="GAA1961789.1"/>
    <property type="molecule type" value="Genomic_DNA"/>
</dbReference>
<dbReference type="Pfam" id="PF01551">
    <property type="entry name" value="Peptidase_M23"/>
    <property type="match status" value="1"/>
</dbReference>
<dbReference type="Proteomes" id="UP001499933">
    <property type="component" value="Unassembled WGS sequence"/>
</dbReference>
<feature type="region of interest" description="Disordered" evidence="1">
    <location>
        <begin position="218"/>
        <end position="243"/>
    </location>
</feature>
<dbReference type="PANTHER" id="PTHR21666">
    <property type="entry name" value="PEPTIDASE-RELATED"/>
    <property type="match status" value="1"/>
</dbReference>
<dbReference type="PANTHER" id="PTHR21666:SF270">
    <property type="entry name" value="MUREIN HYDROLASE ACTIVATOR ENVC"/>
    <property type="match status" value="1"/>
</dbReference>
<protein>
    <recommendedName>
        <fullName evidence="2">M23ase beta-sheet core domain-containing protein</fullName>
    </recommendedName>
</protein>
<dbReference type="SUPFAM" id="SSF51261">
    <property type="entry name" value="Duplicated hybrid motif"/>
    <property type="match status" value="1"/>
</dbReference>
<comment type="caution">
    <text evidence="3">The sequence shown here is derived from an EMBL/GenBank/DDBJ whole genome shotgun (WGS) entry which is preliminary data.</text>
</comment>
<evidence type="ECO:0000313" key="3">
    <source>
        <dbReference type="EMBL" id="GAA1961789.1"/>
    </source>
</evidence>
<keyword evidence="4" id="KW-1185">Reference proteome</keyword>
<feature type="region of interest" description="Disordered" evidence="1">
    <location>
        <begin position="116"/>
        <end position="138"/>
    </location>
</feature>
<dbReference type="Gene3D" id="2.70.70.10">
    <property type="entry name" value="Glucose Permease (Domain IIA)"/>
    <property type="match status" value="1"/>
</dbReference>
<proteinExistence type="predicted"/>
<name>A0ABN2R1C2_9MICO</name>
<reference evidence="3 4" key="1">
    <citation type="journal article" date="2019" name="Int. J. Syst. Evol. Microbiol.">
        <title>The Global Catalogue of Microorganisms (GCM) 10K type strain sequencing project: providing services to taxonomists for standard genome sequencing and annotation.</title>
        <authorList>
            <consortium name="The Broad Institute Genomics Platform"/>
            <consortium name="The Broad Institute Genome Sequencing Center for Infectious Disease"/>
            <person name="Wu L."/>
            <person name="Ma J."/>
        </authorList>
    </citation>
    <scope>NUCLEOTIDE SEQUENCE [LARGE SCALE GENOMIC DNA]</scope>
    <source>
        <strain evidence="3 4">JCM 14901</strain>
    </source>
</reference>
<dbReference type="InterPro" id="IPR016047">
    <property type="entry name" value="M23ase_b-sheet_dom"/>
</dbReference>
<evidence type="ECO:0000313" key="4">
    <source>
        <dbReference type="Proteomes" id="UP001499933"/>
    </source>
</evidence>
<dbReference type="InterPro" id="IPR011055">
    <property type="entry name" value="Dup_hybrid_motif"/>
</dbReference>
<accession>A0ABN2R1C2</accession>
<feature type="domain" description="M23ase beta-sheet core" evidence="2">
    <location>
        <begin position="376"/>
        <end position="478"/>
    </location>
</feature>
<dbReference type="InterPro" id="IPR050570">
    <property type="entry name" value="Cell_wall_metabolism_enzyme"/>
</dbReference>
<sequence>MDAAIPASPVEVADSGIPAPAALADADHTPIAGETTPPTTPELAATAVAAVAAGMSAITVEPIAVEPIAVEPIAVGPIAVEPIASEPISVQPLAVDSPAPAVPAEPLIVPPLSRRARRAPRPVNEPDQFAPSAGEMPEPVETVAPPLPDAVLTPADPFELLEPVVVTEPVTVDQPVTEPTEEQRHAASDVDEFEAAARLFSFTGETPIQADAESEAIPTAPHTGHRHSRPTAGKPRVAPRAVRPSNGAAFKRITAASFSVGVMSIVGLLTVGMTTPAEAVAVASGSDNSTVVVAPGDAGPNIDPDAIQAYVAPATAEDVQLNRTENYATVTTAQLAQQSGIHNFSNFFVNNPNSPIQWPFAVGVPISYGFGMRSGRMHEGVDFTPGAGSPIQAIADGVVRIATNSGGAYGVTVVIDHHIDGQLVSSRYAHMQYGSLQVAAGQHVTVGTVIGRTGNTGRSYGAHTHFEILLGGTTAIDPIPWLRAHAGG</sequence>
<evidence type="ECO:0000259" key="2">
    <source>
        <dbReference type="Pfam" id="PF01551"/>
    </source>
</evidence>